<dbReference type="EMBL" id="PZEV01000012">
    <property type="protein sequence ID" value="PTI51477.1"/>
    <property type="molecule type" value="Genomic_DNA"/>
</dbReference>
<accession>A0A2T4Q1E4</accession>
<dbReference type="InterPro" id="IPR029068">
    <property type="entry name" value="Glyas_Bleomycin-R_OHBP_Dase"/>
</dbReference>
<evidence type="ECO:0000313" key="3">
    <source>
        <dbReference type="Proteomes" id="UP000240717"/>
    </source>
</evidence>
<protein>
    <submittedName>
        <fullName evidence="2">Glyoxalase</fullName>
    </submittedName>
</protein>
<dbReference type="Proteomes" id="UP000240717">
    <property type="component" value="Unassembled WGS sequence"/>
</dbReference>
<dbReference type="AlphaFoldDB" id="A0A2T4Q1E4"/>
<dbReference type="SUPFAM" id="SSF54593">
    <property type="entry name" value="Glyoxalase/Bleomycin resistance protein/Dihydroxybiphenyl dioxygenase"/>
    <property type="match status" value="2"/>
</dbReference>
<dbReference type="PANTHER" id="PTHR43279:SF1">
    <property type="entry name" value="CATECHOL-2,3-DIOXYGENASE"/>
    <property type="match status" value="1"/>
</dbReference>
<dbReference type="InterPro" id="IPR037523">
    <property type="entry name" value="VOC_core"/>
</dbReference>
<comment type="caution">
    <text evidence="2">The sequence shown here is derived from an EMBL/GenBank/DDBJ whole genome shotgun (WGS) entry which is preliminary data.</text>
</comment>
<sequence length="264" mass="30272">MFHNKDANFVNGITINVRDKDALKPFYEQILGFNIVNETMTSIQYEVGMSNHFITLNEIANGREPLMSEAGLFNIGIMLPSLSDLADLLVQLSDYEIPVNGGEQSVATSLFIEDPEGNGLKFYVDQDFEEWHYEDDKVLLNIVPINVPRLLNEVSDEKWHGIPDDAKIGTLHLKSIRISEVKPYYFNYFGLEESAYMDDYSLFLSSQHYHHHLALNQWISGTKRVDNAHSYGLALVDFHYPETTHLNIKGPDGIYFRFNFIKEA</sequence>
<dbReference type="Gene3D" id="3.10.180.10">
    <property type="entry name" value="2,3-Dihydroxybiphenyl 1,2-Dioxygenase, domain 1"/>
    <property type="match status" value="1"/>
</dbReference>
<feature type="domain" description="VOC" evidence="1">
    <location>
        <begin position="9"/>
        <end position="125"/>
    </location>
</feature>
<reference evidence="2 3" key="1">
    <citation type="journal article" date="2016" name="Front. Microbiol.">
        <title>Comprehensive Phylogenetic Analysis of Bovine Non-aureus Staphylococci Species Based on Whole-Genome Sequencing.</title>
        <authorList>
            <person name="Naushad S."/>
            <person name="Barkema H.W."/>
            <person name="Luby C."/>
            <person name="Condas L.A."/>
            <person name="Nobrega D.B."/>
            <person name="Carson D.A."/>
            <person name="De Buck J."/>
        </authorList>
    </citation>
    <scope>NUCLEOTIDE SEQUENCE [LARGE SCALE GENOMIC DNA]</scope>
    <source>
        <strain evidence="2 3">SNUC 2993</strain>
    </source>
</reference>
<dbReference type="InterPro" id="IPR004360">
    <property type="entry name" value="Glyas_Fos-R_dOase_dom"/>
</dbReference>
<dbReference type="Pfam" id="PF00903">
    <property type="entry name" value="Glyoxalase"/>
    <property type="match status" value="1"/>
</dbReference>
<organism evidence="2 3">
    <name type="scientific">Staphylococcus warneri</name>
    <dbReference type="NCBI Taxonomy" id="1292"/>
    <lineage>
        <taxon>Bacteria</taxon>
        <taxon>Bacillati</taxon>
        <taxon>Bacillota</taxon>
        <taxon>Bacilli</taxon>
        <taxon>Bacillales</taxon>
        <taxon>Staphylococcaceae</taxon>
        <taxon>Staphylococcus</taxon>
    </lineage>
</organism>
<evidence type="ECO:0000259" key="1">
    <source>
        <dbReference type="PROSITE" id="PS51819"/>
    </source>
</evidence>
<dbReference type="PROSITE" id="PS51819">
    <property type="entry name" value="VOC"/>
    <property type="match status" value="1"/>
</dbReference>
<dbReference type="RefSeq" id="WP_107533195.1">
    <property type="nucleotide sequence ID" value="NZ_JALCYJ010000001.1"/>
</dbReference>
<name>A0A2T4Q1E4_STAWA</name>
<proteinExistence type="predicted"/>
<dbReference type="PANTHER" id="PTHR43279">
    <property type="entry name" value="CATECHOL-2,3-DIOXYGENASE"/>
    <property type="match status" value="1"/>
</dbReference>
<dbReference type="STRING" id="1194526.A284_07645"/>
<gene>
    <name evidence="2" type="ORF">BU085_04970</name>
</gene>
<evidence type="ECO:0000313" key="2">
    <source>
        <dbReference type="EMBL" id="PTI51477.1"/>
    </source>
</evidence>